<dbReference type="InterPro" id="IPR023394">
    <property type="entry name" value="Sec7_C_sf"/>
</dbReference>
<feature type="compositionally biased region" description="Polar residues" evidence="1">
    <location>
        <begin position="917"/>
        <end position="931"/>
    </location>
</feature>
<dbReference type="PANTHER" id="PTHR10663:SF405">
    <property type="entry name" value="ARF GUANINE NUCLEOTIDE EXCHANGE FACTOR SYT1"/>
    <property type="match status" value="1"/>
</dbReference>
<reference evidence="4 5" key="1">
    <citation type="submission" date="2016-06" db="EMBL/GenBank/DDBJ databases">
        <title>Evolution of pathogenesis and genome organization in the Tremellales.</title>
        <authorList>
            <person name="Cuomo C."/>
            <person name="Litvintseva A."/>
            <person name="Heitman J."/>
            <person name="Chen Y."/>
            <person name="Sun S."/>
            <person name="Springer D."/>
            <person name="Dromer F."/>
            <person name="Young S."/>
            <person name="Zeng Q."/>
            <person name="Chapman S."/>
            <person name="Gujja S."/>
            <person name="Saif S."/>
            <person name="Birren B."/>
        </authorList>
    </citation>
    <scope>NUCLEOTIDE SEQUENCE [LARGE SCALE GENOMIC DNA]</scope>
    <source>
        <strain evidence="4 5">CBS 6039</strain>
    </source>
</reference>
<evidence type="ECO:0000256" key="1">
    <source>
        <dbReference type="SAM" id="MobiDB-lite"/>
    </source>
</evidence>
<accession>A0A1E3I3G7</accession>
<dbReference type="SMART" id="SM00233">
    <property type="entry name" value="PH"/>
    <property type="match status" value="1"/>
</dbReference>
<feature type="compositionally biased region" description="Pro residues" evidence="1">
    <location>
        <begin position="350"/>
        <end position="361"/>
    </location>
</feature>
<feature type="compositionally biased region" description="Low complexity" evidence="1">
    <location>
        <begin position="763"/>
        <end position="773"/>
    </location>
</feature>
<comment type="caution">
    <text evidence="4">The sequence shown here is derived from an EMBL/GenBank/DDBJ whole genome shotgun (WGS) entry which is preliminary data.</text>
</comment>
<dbReference type="Gene3D" id="2.30.29.30">
    <property type="entry name" value="Pleckstrin-homology domain (PH domain)/Phosphotyrosine-binding domain (PTB)"/>
    <property type="match status" value="1"/>
</dbReference>
<feature type="region of interest" description="Disordered" evidence="1">
    <location>
        <begin position="1"/>
        <end position="400"/>
    </location>
</feature>
<feature type="compositionally biased region" description="Polar residues" evidence="1">
    <location>
        <begin position="243"/>
        <end position="273"/>
    </location>
</feature>
<feature type="compositionally biased region" description="Basic residues" evidence="1">
    <location>
        <begin position="829"/>
        <end position="839"/>
    </location>
</feature>
<dbReference type="InterPro" id="IPR011993">
    <property type="entry name" value="PH-like_dom_sf"/>
</dbReference>
<dbReference type="Pfam" id="PF00169">
    <property type="entry name" value="PH"/>
    <property type="match status" value="1"/>
</dbReference>
<feature type="compositionally biased region" description="Polar residues" evidence="1">
    <location>
        <begin position="1469"/>
        <end position="1483"/>
    </location>
</feature>
<feature type="compositionally biased region" description="Polar residues" evidence="1">
    <location>
        <begin position="1696"/>
        <end position="1705"/>
    </location>
</feature>
<dbReference type="EMBL" id="AWGJ01000002">
    <property type="protein sequence ID" value="ODN82915.1"/>
    <property type="molecule type" value="Genomic_DNA"/>
</dbReference>
<feature type="compositionally biased region" description="Basic and acidic residues" evidence="1">
    <location>
        <begin position="45"/>
        <end position="56"/>
    </location>
</feature>
<dbReference type="InterPro" id="IPR035999">
    <property type="entry name" value="Sec7_dom_sf"/>
</dbReference>
<feature type="region of interest" description="Disordered" evidence="1">
    <location>
        <begin position="456"/>
        <end position="565"/>
    </location>
</feature>
<evidence type="ECO:0000313" key="5">
    <source>
        <dbReference type="Proteomes" id="UP000094065"/>
    </source>
</evidence>
<dbReference type="GeneID" id="30152474"/>
<dbReference type="InterPro" id="IPR000904">
    <property type="entry name" value="Sec7_dom"/>
</dbReference>
<feature type="compositionally biased region" description="Basic residues" evidence="1">
    <location>
        <begin position="283"/>
        <end position="296"/>
    </location>
</feature>
<sequence length="1821" mass="199073">MDNNPEAGPSRPRPLEATPPSTPTASVKAKRRSWFGIGSPVTPLGKDKGRDKRRESVASTEELELSPVVTSSRQDESFNEGGVPDQRHEQDEPLTIEGELEQTAKKKKRRSGGVEEPQAMRMEDFSSKNSSRNVSDKTVVPSDVDYAPHPFVSRASLRAASDRDPFSLTETPYHPHHHLEAPHMLSSSGEDAPSSLMIRPTPRSSSLRSTPSLNVPLNAVGKLQPPLPVNTDRPLPPLPPPVSTQASEVPQGPSNIVITPSTPRKLTKSSTTKRAQDGERRSRSAGRSRSHSRKRSQSTDAPRNIGLGLPSVLSGRSRSTSRARPSTSPGLQSPPPPVPSKPQSVSSPFPVSPFPSRPASPSPRIAFIEPTIPTDERMQPKEAEGERRGRVKRARSLSGLFGKTSPMVTTAKVNESPSVDISSEAEEVNEHSGAGRVGVLEWLGVRKTVKRKTSQIQLQDKETETQQASVDEERHVRSLPQDIPLQAPPPIQASASESQQSTPGKLSSIFNRRTTGRNNADETEPLSINVARSNAKIDEHPPPSSSHSQSSFQLPTGNPASPFVPEGGTVWISSPGTDHEEIIHSSGGSTHWGPGVRPWMDVTDHHVSSRNSVASALDTLPEQEQLPAPQEMSQPNNSGPLKAPAKFGEGRVRSWSDAPLPARRPEQTLISSRITSRETPATPATPGTPNTPQTPSSPMGEFKVPIRPKLGSRQNSGNSVILGRMKSVFSKSTSRSRSNSLLRQRSGDVDEFGGLVSQRMRPSTSSSSVASSVPGRNTAVASDETQAEPQYEGKSLAGTERPSRTSMTPSVSSNNSSQRQSILLDPSHAHKPPPHRSRVRASTVSLAPTSYHLTPSSPVTFPTAATPPRRQGTIRRLSNGLFGASTSPQPASLFPLPPRSSGSTSSIGTGVPGDESSYGTSPRPSTGSLTTKPKALKEAAIVHDEETPRQWLNRVIATVGRGEISNVLAASGDDFHTDALRMYMEDFDFSHSGLDVALRKLLMQMSLPKETQQIDRVMEAFAKQYEVCEPGLFGDKDNAYVLAFSMMMLHTDAFNKHNKNKMTKADYVRNSRMEGVPPFVLETFFDNITFTPFVFIEDDAELECKRSGGAVTPSSFGPSTPNFSTLLNASNSSNKLKVDVYDLIVRDMLDPLRIDMSKEVPAESPYSCMGTRPFLDLNGLSQTFATAHNLLIPAPQLQRKNTGKMATPGRKQLGRAHLEGDMSLRVTKVGLISRKDEGNGENSKKINRKWRSWSVVLTQSQLLFFKDPTWALTLLEARASSKINKDGHLLLPRMAMFKPDEVFPVKDCIAVFDQACTSQPNTFRFVISQHQQYLMQAADEFEMNEWVTLINYASAFKTAGIKMRGATMRKDQAVLAGAAAAASHRRDLRGGESQSSLHNGDGSSSGRRAVFGDPGIQSGLQPRKPSTGEVRGVDVDGANERLQEGEQLEEVFGVVKAELAAGRGGAESNPASRKQSLQQQADSPYSHVSRVAVIENQVRVLREKVTPVESAIRSSLLLARNIQLLTPFQKSTRDHLSSLVPSIARRVRTERITLSKLHLWIDVLQWEAEREEREWKEVRHVALQAAARSLREDGVRGVVHDVARDEGEGRSVPVLELPEDNDVADDGDHFSTSPGELPIMFRRPSDDDRDRRWRPSSRDTTISITTTSTAPNSRRQTVSSDNLLSPMESERKSSDINESPVSRTGTLDDADVLDRPKVPRRKDSYGDMSSGRMTPMFVMESPMDIGEEGADREDAYFGPHNGESLRDDRSNVAHVEEEGDMGEEAEDWQKTKAAKRVSLVRPGEIGDWTTMRQVSAGSRVV</sequence>
<dbReference type="STRING" id="1295533.A0A1E3I3G7"/>
<proteinExistence type="predicted"/>
<dbReference type="Proteomes" id="UP000094065">
    <property type="component" value="Unassembled WGS sequence"/>
</dbReference>
<feature type="compositionally biased region" description="Polar residues" evidence="1">
    <location>
        <begin position="1392"/>
        <end position="1406"/>
    </location>
</feature>
<feature type="compositionally biased region" description="Basic and acidic residues" evidence="1">
    <location>
        <begin position="1712"/>
        <end position="1725"/>
    </location>
</feature>
<dbReference type="GO" id="GO:0005085">
    <property type="term" value="F:guanyl-nucleotide exchange factor activity"/>
    <property type="evidence" value="ECO:0007669"/>
    <property type="project" value="InterPro"/>
</dbReference>
<feature type="region of interest" description="Disordered" evidence="1">
    <location>
        <begin position="1384"/>
        <end position="1432"/>
    </location>
</feature>
<dbReference type="PANTHER" id="PTHR10663">
    <property type="entry name" value="GUANYL-NUCLEOTIDE EXCHANGE FACTOR"/>
    <property type="match status" value="1"/>
</dbReference>
<feature type="region of interest" description="Disordered" evidence="1">
    <location>
        <begin position="1463"/>
        <end position="1483"/>
    </location>
</feature>
<feature type="domain" description="SEC7" evidence="3">
    <location>
        <begin position="913"/>
        <end position="1091"/>
    </location>
</feature>
<keyword evidence="5" id="KW-1185">Reference proteome</keyword>
<gene>
    <name evidence="4" type="ORF">L202_01165</name>
</gene>
<feature type="compositionally biased region" description="Basic and acidic residues" evidence="1">
    <location>
        <begin position="374"/>
        <end position="388"/>
    </location>
</feature>
<feature type="compositionally biased region" description="Basic and acidic residues" evidence="1">
    <location>
        <begin position="1643"/>
        <end position="1657"/>
    </location>
</feature>
<dbReference type="GO" id="GO:0032012">
    <property type="term" value="P:regulation of ARF protein signal transduction"/>
    <property type="evidence" value="ECO:0007669"/>
    <property type="project" value="InterPro"/>
</dbReference>
<dbReference type="SMART" id="SM00222">
    <property type="entry name" value="Sec7"/>
    <property type="match status" value="1"/>
</dbReference>
<dbReference type="PROSITE" id="PS50190">
    <property type="entry name" value="SEC7"/>
    <property type="match status" value="1"/>
</dbReference>
<dbReference type="SUPFAM" id="SSF50729">
    <property type="entry name" value="PH domain-like"/>
    <property type="match status" value="1"/>
</dbReference>
<evidence type="ECO:0008006" key="6">
    <source>
        <dbReference type="Google" id="ProtNLM"/>
    </source>
</evidence>
<feature type="region of interest" description="Disordered" evidence="1">
    <location>
        <begin position="1601"/>
        <end position="1734"/>
    </location>
</feature>
<feature type="compositionally biased region" description="Low complexity" evidence="1">
    <location>
        <begin position="810"/>
        <end position="821"/>
    </location>
</feature>
<feature type="compositionally biased region" description="Low complexity" evidence="1">
    <location>
        <begin position="1658"/>
        <end position="1669"/>
    </location>
</feature>
<dbReference type="RefSeq" id="XP_018996915.1">
    <property type="nucleotide sequence ID" value="XM_019134488.1"/>
</dbReference>
<dbReference type="CDD" id="cd00821">
    <property type="entry name" value="PH"/>
    <property type="match status" value="1"/>
</dbReference>
<feature type="compositionally biased region" description="Polar residues" evidence="1">
    <location>
        <begin position="779"/>
        <end position="788"/>
    </location>
</feature>
<feature type="compositionally biased region" description="Polar residues" evidence="1">
    <location>
        <begin position="668"/>
        <end position="678"/>
    </location>
</feature>
<dbReference type="OrthoDB" id="430364at2759"/>
<organism evidence="4 5">
    <name type="scientific">Cryptococcus amylolentus CBS 6039</name>
    <dbReference type="NCBI Taxonomy" id="1295533"/>
    <lineage>
        <taxon>Eukaryota</taxon>
        <taxon>Fungi</taxon>
        <taxon>Dikarya</taxon>
        <taxon>Basidiomycota</taxon>
        <taxon>Agaricomycotina</taxon>
        <taxon>Tremellomycetes</taxon>
        <taxon>Tremellales</taxon>
        <taxon>Cryptococcaceae</taxon>
        <taxon>Cryptococcus</taxon>
    </lineage>
</organism>
<dbReference type="Gene3D" id="1.10.1000.11">
    <property type="entry name" value="Arf Nucleotide-binding Site Opener,domain 2"/>
    <property type="match status" value="1"/>
</dbReference>
<feature type="compositionally biased region" description="Low complexity" evidence="1">
    <location>
        <begin position="679"/>
        <end position="698"/>
    </location>
</feature>
<protein>
    <recommendedName>
        <fullName evidence="6">SEC7 domain-containing protein</fullName>
    </recommendedName>
</protein>
<evidence type="ECO:0000259" key="2">
    <source>
        <dbReference type="PROSITE" id="PS50003"/>
    </source>
</evidence>
<feature type="compositionally biased region" description="Polar residues" evidence="1">
    <location>
        <begin position="493"/>
        <end position="518"/>
    </location>
</feature>
<feature type="compositionally biased region" description="Polar residues" evidence="1">
    <location>
        <begin position="1670"/>
        <end position="1683"/>
    </location>
</feature>
<evidence type="ECO:0000313" key="4">
    <source>
        <dbReference type="EMBL" id="ODN82915.1"/>
    </source>
</evidence>
<feature type="region of interest" description="Disordered" evidence="1">
    <location>
        <begin position="625"/>
        <end position="724"/>
    </location>
</feature>
<dbReference type="SUPFAM" id="SSF48425">
    <property type="entry name" value="Sec7 domain"/>
    <property type="match status" value="1"/>
</dbReference>
<feature type="compositionally biased region" description="Low complexity" evidence="1">
    <location>
        <begin position="900"/>
        <end position="909"/>
    </location>
</feature>
<feature type="compositionally biased region" description="Low complexity" evidence="1">
    <location>
        <begin position="199"/>
        <end position="213"/>
    </location>
</feature>
<name>A0A1E3I3G7_9TREE</name>
<evidence type="ECO:0000259" key="3">
    <source>
        <dbReference type="PROSITE" id="PS50190"/>
    </source>
</evidence>
<feature type="compositionally biased region" description="Polar residues" evidence="1">
    <location>
        <begin position="840"/>
        <end position="860"/>
    </location>
</feature>
<dbReference type="Pfam" id="PF01369">
    <property type="entry name" value="Sec7"/>
    <property type="match status" value="1"/>
</dbReference>
<feature type="region of interest" description="Disordered" evidence="1">
    <location>
        <begin position="752"/>
        <end position="932"/>
    </location>
</feature>
<dbReference type="PROSITE" id="PS50003">
    <property type="entry name" value="PH_DOMAIN"/>
    <property type="match status" value="1"/>
</dbReference>
<dbReference type="InterPro" id="IPR001849">
    <property type="entry name" value="PH_domain"/>
</dbReference>
<feature type="compositionally biased region" description="Low complexity" evidence="1">
    <location>
        <begin position="314"/>
        <end position="331"/>
    </location>
</feature>
<feature type="domain" description="PH" evidence="2">
    <location>
        <begin position="1225"/>
        <end position="1355"/>
    </location>
</feature>